<feature type="compositionally biased region" description="Polar residues" evidence="7">
    <location>
        <begin position="1596"/>
        <end position="1609"/>
    </location>
</feature>
<dbReference type="PROSITE" id="PS50110">
    <property type="entry name" value="RESPONSE_REGULATORY"/>
    <property type="match status" value="1"/>
</dbReference>
<dbReference type="Proteomes" id="UP001383192">
    <property type="component" value="Unassembled WGS sequence"/>
</dbReference>
<accession>A0AAW0DJL2</accession>
<sequence>MSCLLPLVVLVLALLGRSCQDRHILTKLTLKNIMTMRGTGIHTRETMVDVEGVGVLHTTKITGSADVHRHRLKETDMILVLDVHRYGSPPRRGGQYNRRPPPDPHTLDYPASLKQYADWFRFFYPQQAAEEDNADKAAEQEAGDGSKPRNGIRSKWEKYKKEFAAQQLQTMFDHHKKSPWFWEKYDPSPEFQKLRTRVRKEGWKGRIHTFLHDLESGKFDPEVNEPESEQPSSPAKENVANGDSAMDGGEDIKPAVDDDMQFNMDGDEEEPARAETNGKSNETKRGNRGEEVSVPTEGNQVMIRTIPPDIGRLKLEESCKVIPGFVYLALGDPLQKRNYYRAGWIRFTDDADMTTVMSELQDRKVTPLLQGLIQFTDLLQVEGFKLHVTHNTKPFVNKIRYAPEVASKPERLEKDLANAKTLAALLEEEAATLRKAKITEDAPKIEGEDASMEGAMDGEEEEEPPERGSDAVERRIEKVMADLRDQGIVDPSDEVGYENKKTEVSLDMYIAYLRAAYHCCYYCCVVTDHLEELQRKCIKHVRKPYVKATDETKAEGEKAVKDEDGEEKPVEKEKDNKKGATGEWKRNQTDERWLEWLDSKIALLINRNGVEPRDYGGKNYDEELSKVLEPHIKQEDEGKFRCRVQNCQKLFKAASFVEKHIANKHPELIKPLDDLQYYNNFALDPHRIQPFAHVPPPVGNSTQAPPQAYGLQGPTLSNELGRYGPYPPTGAYPPGYPPQPGYWGGDVYAGGRGYHHDTPYGGMPIPLPPRRDESNPRRLGDRIGGFAPGTDLAAAAGLPPKPPPPSLDAALSSGNAGGGGKRKGGNGQANSGPPPPPPPDAKEDPRAAAGRKVSYHDMDLVAEQPGESRGVEFGMDSPKLSAVRLVPAKGEGEYLGQDAVILDIPPFNNKFSIQYPSQADSNLPVPVPPSSERPALSSSDSGETDFSADESGHELEAADTFDTNHSPPIPRLRPPVQGMNSSPPTQPRFSRAFSLPLPSQLGHLQHPHRPSKPLQPDPTVLPQFRELSLELADSVQMVIQTMLQISPSQVLDPAKEQFAACALAVPTPSMSAMFTAMKNLNYISANMATFCGGSSDSLGEDVESLFPSSARHNDFDIGELLQSTGDALSGAAAQVGVDLVLYHGDVGMKHVWVKGDESALSYLLLHIIRQVLATAHRADTLEIGLFIRSPPSKRQDASTSEIDEDDPFKDTPVDLEGSLQCVVEVHHKFGITEHPEGANHISSRSLPSFSTLLIRRLLLKVGASLDTDVETPTGRTSRVTFALEAGSPPIDTPATVTASSEAIGSEPSLEQLTTFADSLKGKKVHLYANSNGAFAHRLTSYLTAWGMDVSHINAEGGVESLPEAHPSSPTSALAPEGYPPGVPKAEPRQPKAQPLSFIFIDDDVSVLKERLQALRPDTNFRKRPSLASHHRPRSTPQVTRLAQQTPIATSSYSNPAVILHFTSLSNFKVTKDAVQSMLSSYQGIPFPIPEVMIIPKPAGPRRFLTALHSAVMKPLVDPFFSPIATTPGTPNVHTNGGSFFYGFSTSNTSPKSPNNTHRPTGSRSNSDRSAKVNGEGHGHSSSPLAIPDPAEYFSEPVSNLGHSPSTGLVIQSPDGQPAGIFFHPKARASRTPSSTHMERDKGHLSVGSGARKGSVSSINSNSGDNQSQQMSFSSLHEVNRAPSYSNTHTGPSGSRAGIRSKPSSPRVSEAPSSPLTAGEAPMQPPSRRASADLPLRKPTLSASPPVSPSVEQNAPPSLGRKPTVRRDSNALAPSQSAKKAKSPADPNIVPPISVLIVDDNPINRTILCTFMKKKKVKYDVAANGKEAVEKWRSGDFHLILMDIVMPVMDGIEATIEIRRIEKHNGHSGFPPSTPARELNAAPGPSTPSDTSETTRSAASPYRSSVIIVALTASSSQADRLRALAAGCNDFLTKPVSLLWLNNKLIEWGSIKALQMWADLVPQEMARSQANQARTVAERLHVPRERNISNSSTGGGPSSASPQAVSRSASQDAGKPPSRPTSPRTAASQSRMILSQQQSLGVVSSSSSLSSAAGNSPNPLAWESSQNGNADTRGDLDRVGASTTANRTDKGEAHSSAVSNGIESPVEKKDAVEINTPTPSPPSDLSVSTGEGEGVDQQRSSGNSDETKAKAIPEASLDTSGEASGANDGQDDGGGQLWDWGGPYCCGGTTIR</sequence>
<dbReference type="InterPro" id="IPR007042">
    <property type="entry name" value="SERRATE/Ars2_C"/>
</dbReference>
<keyword evidence="11" id="KW-1185">Reference proteome</keyword>
<evidence type="ECO:0000256" key="8">
    <source>
        <dbReference type="SAM" id="SignalP"/>
    </source>
</evidence>
<dbReference type="InterPro" id="IPR039727">
    <property type="entry name" value="SE/Ars2"/>
</dbReference>
<evidence type="ECO:0000256" key="3">
    <source>
        <dbReference type="ARBA" id="ARBA00022553"/>
    </source>
</evidence>
<protein>
    <submittedName>
        <fullName evidence="10">Two-component response regulator SSK1p</fullName>
    </submittedName>
</protein>
<feature type="region of interest" description="Disordered" evidence="7">
    <location>
        <begin position="1863"/>
        <end position="1898"/>
    </location>
</feature>
<gene>
    <name evidence="10" type="primary">MgSsk1</name>
    <name evidence="10" type="ORF">VNI00_004788</name>
</gene>
<evidence type="ECO:0000313" key="10">
    <source>
        <dbReference type="EMBL" id="KAK7051288.1"/>
    </source>
</evidence>
<feature type="signal peptide" evidence="8">
    <location>
        <begin position="1"/>
        <end position="21"/>
    </location>
</feature>
<comment type="caution">
    <text evidence="10">The sequence shown here is derived from an EMBL/GenBank/DDBJ whole genome shotgun (WGS) entry which is preliminary data.</text>
</comment>
<evidence type="ECO:0000256" key="7">
    <source>
        <dbReference type="SAM" id="MobiDB-lite"/>
    </source>
</evidence>
<dbReference type="InterPro" id="IPR013087">
    <property type="entry name" value="Znf_C2H2_type"/>
</dbReference>
<feature type="region of interest" description="Disordered" evidence="7">
    <location>
        <begin position="1358"/>
        <end position="1389"/>
    </location>
</feature>
<feature type="region of interest" description="Disordered" evidence="7">
    <location>
        <begin position="214"/>
        <end position="295"/>
    </location>
</feature>
<reference evidence="10 11" key="1">
    <citation type="submission" date="2024-01" db="EMBL/GenBank/DDBJ databases">
        <title>A draft genome for a cacao thread blight-causing isolate of Paramarasmius palmivorus.</title>
        <authorList>
            <person name="Baruah I.K."/>
            <person name="Bukari Y."/>
            <person name="Amoako-Attah I."/>
            <person name="Meinhardt L.W."/>
            <person name="Bailey B.A."/>
            <person name="Cohen S.P."/>
        </authorList>
    </citation>
    <scope>NUCLEOTIDE SEQUENCE [LARGE SCALE GENOMIC DNA]</scope>
    <source>
        <strain evidence="10 11">GH-12</strain>
    </source>
</reference>
<feature type="compositionally biased region" description="Basic and acidic residues" evidence="7">
    <location>
        <begin position="281"/>
        <end position="291"/>
    </location>
</feature>
<feature type="compositionally biased region" description="Polar residues" evidence="7">
    <location>
        <begin position="2020"/>
        <end position="2033"/>
    </location>
</feature>
<feature type="region of interest" description="Disordered" evidence="7">
    <location>
        <begin position="1970"/>
        <end position="2191"/>
    </location>
</feature>
<dbReference type="Gene3D" id="3.40.50.2300">
    <property type="match status" value="1"/>
</dbReference>
<feature type="region of interest" description="Disordered" evidence="7">
    <location>
        <begin position="913"/>
        <end position="1019"/>
    </location>
</feature>
<feature type="region of interest" description="Disordered" evidence="7">
    <location>
        <begin position="439"/>
        <end position="471"/>
    </location>
</feature>
<evidence type="ECO:0000256" key="2">
    <source>
        <dbReference type="ARBA" id="ARBA00005407"/>
    </source>
</evidence>
<feature type="domain" description="Response regulatory" evidence="9">
    <location>
        <begin position="1793"/>
        <end position="1948"/>
    </location>
</feature>
<feature type="region of interest" description="Disordered" evidence="7">
    <location>
        <begin position="1191"/>
        <end position="1210"/>
    </location>
</feature>
<keyword evidence="3 6" id="KW-0597">Phosphoprotein</keyword>
<dbReference type="CDD" id="cd17546">
    <property type="entry name" value="REC_hyHK_CKI1_RcsC-like"/>
    <property type="match status" value="1"/>
</dbReference>
<dbReference type="PANTHER" id="PTHR13165">
    <property type="entry name" value="ARSENITE-RESISTANCE PROTEIN 2"/>
    <property type="match status" value="1"/>
</dbReference>
<keyword evidence="4" id="KW-0902">Two-component regulatory system</keyword>
<dbReference type="GO" id="GO:0016604">
    <property type="term" value="C:nuclear body"/>
    <property type="evidence" value="ECO:0007669"/>
    <property type="project" value="TreeGrafter"/>
</dbReference>
<feature type="compositionally biased region" description="Polar residues" evidence="7">
    <location>
        <begin position="1740"/>
        <end position="1755"/>
    </location>
</feature>
<dbReference type="Pfam" id="PF12066">
    <property type="entry name" value="SERRATE_Ars2_N"/>
    <property type="match status" value="1"/>
</dbReference>
<evidence type="ECO:0000313" key="11">
    <source>
        <dbReference type="Proteomes" id="UP001383192"/>
    </source>
</evidence>
<feature type="compositionally biased region" description="Polar residues" evidence="7">
    <location>
        <begin position="2001"/>
        <end position="2010"/>
    </location>
</feature>
<proteinExistence type="inferred from homology"/>
<feature type="modified residue" description="4-aspartylphosphate" evidence="6">
    <location>
        <position position="1842"/>
    </location>
</feature>
<feature type="region of interest" description="Disordered" evidence="7">
    <location>
        <begin position="130"/>
        <end position="154"/>
    </location>
</feature>
<feature type="chain" id="PRO_5043990365" evidence="8">
    <location>
        <begin position="22"/>
        <end position="2191"/>
    </location>
</feature>
<feature type="compositionally biased region" description="Basic and acidic residues" evidence="7">
    <location>
        <begin position="1565"/>
        <end position="1578"/>
    </location>
</feature>
<feature type="region of interest" description="Disordered" evidence="7">
    <location>
        <begin position="759"/>
        <end position="851"/>
    </location>
</feature>
<feature type="compositionally biased region" description="Polar residues" evidence="7">
    <location>
        <begin position="1701"/>
        <end position="1715"/>
    </location>
</feature>
<dbReference type="SUPFAM" id="SSF52172">
    <property type="entry name" value="CheY-like"/>
    <property type="match status" value="1"/>
</dbReference>
<feature type="compositionally biased region" description="Basic residues" evidence="7">
    <location>
        <begin position="1421"/>
        <end position="1433"/>
    </location>
</feature>
<evidence type="ECO:0000259" key="9">
    <source>
        <dbReference type="PROSITE" id="PS50110"/>
    </source>
</evidence>
<evidence type="ECO:0000256" key="5">
    <source>
        <dbReference type="ARBA" id="ARBA00023242"/>
    </source>
</evidence>
<dbReference type="Pfam" id="PF00072">
    <property type="entry name" value="Response_reg"/>
    <property type="match status" value="1"/>
</dbReference>
<comment type="similarity">
    <text evidence="2">Belongs to the ARS2 family.</text>
</comment>
<feature type="compositionally biased region" description="Basic and acidic residues" evidence="7">
    <location>
        <begin position="769"/>
        <end position="781"/>
    </location>
</feature>
<feature type="region of interest" description="Disordered" evidence="7">
    <location>
        <begin position="548"/>
        <end position="584"/>
    </location>
</feature>
<dbReference type="InterPro" id="IPR021933">
    <property type="entry name" value="SERRATE/Ars2_N"/>
</dbReference>
<dbReference type="GO" id="GO:0000156">
    <property type="term" value="F:phosphorelay response regulator activity"/>
    <property type="evidence" value="ECO:0007669"/>
    <property type="project" value="UniProtKB-ARBA"/>
</dbReference>
<dbReference type="GO" id="GO:0016070">
    <property type="term" value="P:RNA metabolic process"/>
    <property type="evidence" value="ECO:0007669"/>
    <property type="project" value="UniProtKB-ARBA"/>
</dbReference>
<evidence type="ECO:0000256" key="1">
    <source>
        <dbReference type="ARBA" id="ARBA00004123"/>
    </source>
</evidence>
<evidence type="ECO:0000256" key="6">
    <source>
        <dbReference type="PROSITE-ProRule" id="PRU00169"/>
    </source>
</evidence>
<dbReference type="PANTHER" id="PTHR13165:SF0">
    <property type="entry name" value="SERRATE RNA EFFECTOR MOLECULE HOMOLOG"/>
    <property type="match status" value="1"/>
</dbReference>
<dbReference type="PROSITE" id="PS00028">
    <property type="entry name" value="ZINC_FINGER_C2H2_1"/>
    <property type="match status" value="1"/>
</dbReference>
<evidence type="ECO:0000256" key="4">
    <source>
        <dbReference type="ARBA" id="ARBA00023012"/>
    </source>
</evidence>
<feature type="compositionally biased region" description="Basic and acidic residues" evidence="7">
    <location>
        <begin position="134"/>
        <end position="147"/>
    </location>
</feature>
<feature type="compositionally biased region" description="Low complexity" evidence="7">
    <location>
        <begin position="2034"/>
        <end position="2058"/>
    </location>
</feature>
<organism evidence="10 11">
    <name type="scientific">Paramarasmius palmivorus</name>
    <dbReference type="NCBI Taxonomy" id="297713"/>
    <lineage>
        <taxon>Eukaryota</taxon>
        <taxon>Fungi</taxon>
        <taxon>Dikarya</taxon>
        <taxon>Basidiomycota</taxon>
        <taxon>Agaricomycotina</taxon>
        <taxon>Agaricomycetes</taxon>
        <taxon>Agaricomycetidae</taxon>
        <taxon>Agaricales</taxon>
        <taxon>Marasmiineae</taxon>
        <taxon>Marasmiaceae</taxon>
        <taxon>Paramarasmius</taxon>
    </lineage>
</organism>
<keyword evidence="8" id="KW-0732">Signal</keyword>
<keyword evidence="5" id="KW-0539">Nucleus</keyword>
<dbReference type="InterPro" id="IPR011006">
    <property type="entry name" value="CheY-like_superfamily"/>
</dbReference>
<feature type="compositionally biased region" description="Acidic residues" evidence="7">
    <location>
        <begin position="257"/>
        <end position="270"/>
    </location>
</feature>
<feature type="region of interest" description="Disordered" evidence="7">
    <location>
        <begin position="1543"/>
        <end position="1790"/>
    </location>
</feature>
<dbReference type="FunFam" id="3.40.50.2300:FF:000146">
    <property type="entry name" value="Putative two-component response regulator SSK1p"/>
    <property type="match status" value="1"/>
</dbReference>
<dbReference type="GO" id="GO:0031047">
    <property type="term" value="P:regulatory ncRNA-mediated gene silencing"/>
    <property type="evidence" value="ECO:0007669"/>
    <property type="project" value="UniProtKB-ARBA"/>
</dbReference>
<feature type="compositionally biased region" description="Polar residues" evidence="7">
    <location>
        <begin position="1886"/>
        <end position="1897"/>
    </location>
</feature>
<dbReference type="EMBL" id="JAYKXP010000013">
    <property type="protein sequence ID" value="KAK7051288.1"/>
    <property type="molecule type" value="Genomic_DNA"/>
</dbReference>
<feature type="compositionally biased region" description="Acidic residues" evidence="7">
    <location>
        <begin position="448"/>
        <end position="464"/>
    </location>
</feature>
<feature type="compositionally biased region" description="Polar residues" evidence="7">
    <location>
        <begin position="1654"/>
        <end position="1692"/>
    </location>
</feature>
<feature type="compositionally biased region" description="Basic and acidic residues" evidence="7">
    <location>
        <begin position="1975"/>
        <end position="1986"/>
    </location>
</feature>
<dbReference type="SMART" id="SM00448">
    <property type="entry name" value="REC"/>
    <property type="match status" value="1"/>
</dbReference>
<feature type="region of interest" description="Disordered" evidence="7">
    <location>
        <begin position="1419"/>
        <end position="1439"/>
    </location>
</feature>
<feature type="compositionally biased region" description="Low complexity" evidence="7">
    <location>
        <begin position="1544"/>
        <end position="1556"/>
    </location>
</feature>
<comment type="subcellular location">
    <subcellularLocation>
        <location evidence="1">Nucleus</location>
    </subcellularLocation>
</comment>
<dbReference type="Pfam" id="PF04959">
    <property type="entry name" value="ARS2"/>
    <property type="match status" value="1"/>
</dbReference>
<dbReference type="InterPro" id="IPR001789">
    <property type="entry name" value="Sig_transdc_resp-reg_receiver"/>
</dbReference>
<name>A0AAW0DJL2_9AGAR</name>